<feature type="region of interest" description="Disordered" evidence="14">
    <location>
        <begin position="20"/>
        <end position="66"/>
    </location>
</feature>
<reference evidence="15 16" key="1">
    <citation type="submission" date="2013-07" db="EMBL/GenBank/DDBJ databases">
        <title>The Genome Sequence of Cryptococcus heveanensis BCC8398.</title>
        <authorList>
            <consortium name="The Broad Institute Genome Sequencing Platform"/>
            <person name="Cuomo C."/>
            <person name="Litvintseva A."/>
            <person name="Chen Y."/>
            <person name="Heitman J."/>
            <person name="Sun S."/>
            <person name="Springer D."/>
            <person name="Dromer F."/>
            <person name="Young S.K."/>
            <person name="Zeng Q."/>
            <person name="Gargeya S."/>
            <person name="Fitzgerald M."/>
            <person name="Abouelleil A."/>
            <person name="Alvarado L."/>
            <person name="Berlin A.M."/>
            <person name="Chapman S.B."/>
            <person name="Dewar J."/>
            <person name="Goldberg J."/>
            <person name="Griggs A."/>
            <person name="Gujja S."/>
            <person name="Hansen M."/>
            <person name="Howarth C."/>
            <person name="Imamovic A."/>
            <person name="Larimer J."/>
            <person name="McCowan C."/>
            <person name="Murphy C."/>
            <person name="Pearson M."/>
            <person name="Priest M."/>
            <person name="Roberts A."/>
            <person name="Saif S."/>
            <person name="Shea T."/>
            <person name="Sykes S."/>
            <person name="Wortman J."/>
            <person name="Nusbaum C."/>
            <person name="Birren B."/>
        </authorList>
    </citation>
    <scope>NUCLEOTIDE SEQUENCE [LARGE SCALE GENOMIC DNA]</scope>
    <source>
        <strain evidence="15 16">BCC8398</strain>
    </source>
</reference>
<organism evidence="15 16">
    <name type="scientific">Kwoniella heveanensis BCC8398</name>
    <dbReference type="NCBI Taxonomy" id="1296120"/>
    <lineage>
        <taxon>Eukaryota</taxon>
        <taxon>Fungi</taxon>
        <taxon>Dikarya</taxon>
        <taxon>Basidiomycota</taxon>
        <taxon>Agaricomycotina</taxon>
        <taxon>Tremellomycetes</taxon>
        <taxon>Tremellales</taxon>
        <taxon>Cryptococcaceae</taxon>
        <taxon>Kwoniella</taxon>
    </lineage>
</organism>
<comment type="subunit">
    <text evidence="13">Subunit of dynactin, a multiprotein complex part of a tripartite complex with dynein and a adapter, such as BICDL1, BICD2 or HOOK3. The dynactin complex is built around ACTR1A/ACTB filament and consists of an actin-related filament composed of a shoulder domain, a pointed end and a barbed end. Its length is defined by its flexible shoulder domain. The soulder is composed of 2 DCTN1 subunits, 4 DCTN2 and 2 DCTN3. The 4 DCNT2 (via N-terminus) bind the ACTR1A filament and act as molecular rulers to determine the length. The pointed end is important for binding dynein-dynactin cargo adapters. Consists of 4 subunits: ACTR10, DCNT4, DCTN5 and DCTN6. The barbed end is composed of a CAPZA1:CAPZB heterodimers, which binds ACTR1A/ACTB filament and dynactin and stabilizes dynactin. Interacts with ATP7B, but not ATP7A, in a copper-dependent manner. Interacts with ANK2; this interaction is required for localization at costameres. Interacts with N4BP2L1.</text>
</comment>
<keyword evidence="9" id="KW-0175">Coiled coil</keyword>
<name>A0A1B9GN18_9TREE</name>
<evidence type="ECO:0000256" key="1">
    <source>
        <dbReference type="ARBA" id="ARBA00004300"/>
    </source>
</evidence>
<feature type="compositionally biased region" description="Low complexity" evidence="14">
    <location>
        <begin position="176"/>
        <end position="199"/>
    </location>
</feature>
<keyword evidence="10" id="KW-0206">Cytoskeleton</keyword>
<dbReference type="PANTHER" id="PTHR13034">
    <property type="entry name" value="DYNACTIN P62 SUBUNIT"/>
    <property type="match status" value="1"/>
</dbReference>
<evidence type="ECO:0000256" key="4">
    <source>
        <dbReference type="ARBA" id="ARBA00022490"/>
    </source>
</evidence>
<evidence type="ECO:0000256" key="3">
    <source>
        <dbReference type="ARBA" id="ARBA00004657"/>
    </source>
</evidence>
<evidence type="ECO:0000256" key="8">
    <source>
        <dbReference type="ARBA" id="ARBA00022990"/>
    </source>
</evidence>
<protein>
    <recommendedName>
        <fullName evidence="12">Dynactin subunit 4</fullName>
    </recommendedName>
</protein>
<evidence type="ECO:0000256" key="14">
    <source>
        <dbReference type="SAM" id="MobiDB-lite"/>
    </source>
</evidence>
<dbReference type="PANTHER" id="PTHR13034:SF2">
    <property type="entry name" value="DYNACTIN SUBUNIT 4"/>
    <property type="match status" value="1"/>
</dbReference>
<comment type="similarity">
    <text evidence="11">Belongs to the dynactin subunit 4 family.</text>
</comment>
<reference evidence="16" key="2">
    <citation type="submission" date="2013-12" db="EMBL/GenBank/DDBJ databases">
        <title>Evolution of pathogenesis and genome organization in the Tremellales.</title>
        <authorList>
            <person name="Cuomo C."/>
            <person name="Litvintseva A."/>
            <person name="Heitman J."/>
            <person name="Chen Y."/>
            <person name="Sun S."/>
            <person name="Springer D."/>
            <person name="Dromer F."/>
            <person name="Young S."/>
            <person name="Zeng Q."/>
            <person name="Chapman S."/>
            <person name="Gujja S."/>
            <person name="Saif S."/>
            <person name="Birren B."/>
        </authorList>
    </citation>
    <scope>NUCLEOTIDE SEQUENCE [LARGE SCALE GENOMIC DNA]</scope>
    <source>
        <strain evidence="16">BCC8398</strain>
    </source>
</reference>
<evidence type="ECO:0000256" key="11">
    <source>
        <dbReference type="ARBA" id="ARBA00034776"/>
    </source>
</evidence>
<keyword evidence="5" id="KW-1017">Isopeptide bond</keyword>
<evidence type="ECO:0000256" key="9">
    <source>
        <dbReference type="ARBA" id="ARBA00023054"/>
    </source>
</evidence>
<evidence type="ECO:0000256" key="10">
    <source>
        <dbReference type="ARBA" id="ARBA00023212"/>
    </source>
</evidence>
<comment type="subcellular location">
    <subcellularLocation>
        <location evidence="1">Cytoplasm</location>
        <location evidence="1">Cytoskeleton</location>
        <location evidence="1">Microtubule organizing center</location>
        <location evidence="1">Centrosome</location>
    </subcellularLocation>
    <subcellularLocation>
        <location evidence="2">Cytoplasm</location>
        <location evidence="2">Cytoskeleton</location>
        <location evidence="2">Stress fiber</location>
    </subcellularLocation>
    <subcellularLocation>
        <location evidence="3">Cytoplasm</location>
        <location evidence="3">Myofibril</location>
    </subcellularLocation>
</comment>
<dbReference type="GO" id="GO:0005869">
    <property type="term" value="C:dynactin complex"/>
    <property type="evidence" value="ECO:0007669"/>
    <property type="project" value="InterPro"/>
</dbReference>
<evidence type="ECO:0000256" key="2">
    <source>
        <dbReference type="ARBA" id="ARBA00004529"/>
    </source>
</evidence>
<dbReference type="OrthoDB" id="283815at2759"/>
<keyword evidence="16" id="KW-1185">Reference proteome</keyword>
<keyword evidence="8" id="KW-0007">Acetylation</keyword>
<evidence type="ECO:0000256" key="5">
    <source>
        <dbReference type="ARBA" id="ARBA00022499"/>
    </source>
</evidence>
<feature type="compositionally biased region" description="Basic and acidic residues" evidence="14">
    <location>
        <begin position="201"/>
        <end position="210"/>
    </location>
</feature>
<keyword evidence="4" id="KW-0963">Cytoplasm</keyword>
<evidence type="ECO:0000313" key="15">
    <source>
        <dbReference type="EMBL" id="OCF32373.1"/>
    </source>
</evidence>
<feature type="region of interest" description="Disordered" evidence="14">
    <location>
        <begin position="245"/>
        <end position="266"/>
    </location>
</feature>
<gene>
    <name evidence="15" type="ORF">I316_06043</name>
</gene>
<evidence type="ECO:0000256" key="6">
    <source>
        <dbReference type="ARBA" id="ARBA00022553"/>
    </source>
</evidence>
<dbReference type="GO" id="GO:0001725">
    <property type="term" value="C:stress fiber"/>
    <property type="evidence" value="ECO:0007669"/>
    <property type="project" value="UniProtKB-SubCell"/>
</dbReference>
<keyword evidence="7" id="KW-0832">Ubl conjugation</keyword>
<dbReference type="InterPro" id="IPR008603">
    <property type="entry name" value="DCTN4"/>
</dbReference>
<accession>A0A1B9GN18</accession>
<feature type="region of interest" description="Disordered" evidence="14">
    <location>
        <begin position="131"/>
        <end position="210"/>
    </location>
</feature>
<dbReference type="Proteomes" id="UP000092666">
    <property type="component" value="Unassembled WGS sequence"/>
</dbReference>
<evidence type="ECO:0000313" key="16">
    <source>
        <dbReference type="Proteomes" id="UP000092666"/>
    </source>
</evidence>
<dbReference type="EMBL" id="KI669509">
    <property type="protein sequence ID" value="OCF32373.1"/>
    <property type="molecule type" value="Genomic_DNA"/>
</dbReference>
<evidence type="ECO:0000256" key="12">
    <source>
        <dbReference type="ARBA" id="ARBA00034864"/>
    </source>
</evidence>
<evidence type="ECO:0000256" key="7">
    <source>
        <dbReference type="ARBA" id="ARBA00022843"/>
    </source>
</evidence>
<proteinExistence type="inferred from homology"/>
<dbReference type="AlphaFoldDB" id="A0A1B9GN18"/>
<evidence type="ECO:0000256" key="13">
    <source>
        <dbReference type="ARBA" id="ARBA00093507"/>
    </source>
</evidence>
<sequence length="286" mass="30648">MVALNYLPLIELGRRRRRIPSGDASEETGLPSTTDDAERRHRDRRKGRSSNVHGYGGGKEEDESMDTPLRAGEVYTFHMALTNPLYDPIQIRLTQPHQPRKAPRPSCTLLIPTPHFTINALRDAWAYDEDDEDDDLVSGLGSGSGSGHGQNSEAGFSEEGGTTITTTTGTGGGTTSTGTLGRKSRLSILAGGHSSSTSSKKGRESGVDKKGNISRVGIELEVGGHLAQGDKVEFDLEVRYTYRADDAGTPTHPGSGAVTGEGGEGKSKEEYKTFTFWVRVLVGEVG</sequence>
<keyword evidence="6" id="KW-0597">Phosphoprotein</keyword>
<dbReference type="STRING" id="1296120.A0A1B9GN18"/>